<comment type="function">
    <text evidence="1">Mitochondrial DNA endonuclease involved in intron homing.</text>
</comment>
<dbReference type="SUPFAM" id="SSF55608">
    <property type="entry name" value="Homing endonucleases"/>
    <property type="match status" value="2"/>
</dbReference>
<proteinExistence type="predicted"/>
<sequence>MANKTLFNLWLEWFVGFCDADANFQVFPKKRIYQTKDNKVTEYYNIGYGFHIGLSIKDLPLLEKIQNQFNGIGHIYSYPSRDEARWAVTKKTELKYLIQTVFEKHPLITQHQSERYARLRYGLLNNFIRVETIEEYNQFLLKNFVAACGKEITDSYYTEGTSFDNWIIGFINGEGSFYIHSRRLRRVFNIEHTDKNALELIKKRLDLTPNVLDKGNRNNTRKNTFSLTISSKKDISSIRELCENPSLNKLEGQKLLQYNNWKVNS</sequence>
<evidence type="ECO:0000256" key="1">
    <source>
        <dbReference type="ARBA" id="ARBA00002670"/>
    </source>
</evidence>
<evidence type="ECO:0000259" key="3">
    <source>
        <dbReference type="Pfam" id="PF00961"/>
    </source>
</evidence>
<feature type="domain" description="Homing endonuclease LAGLIDADG" evidence="3">
    <location>
        <begin position="15"/>
        <end position="112"/>
    </location>
</feature>
<accession>H1ZWQ7</accession>
<dbReference type="Pfam" id="PF00961">
    <property type="entry name" value="LAGLIDADG_1"/>
    <property type="match status" value="2"/>
</dbReference>
<dbReference type="GO" id="GO:0005739">
    <property type="term" value="C:mitochondrion"/>
    <property type="evidence" value="ECO:0007669"/>
    <property type="project" value="UniProtKB-ARBA"/>
</dbReference>
<keyword evidence="4" id="KW-0378">Hydrolase</keyword>
<keyword evidence="4" id="KW-0255">Endonuclease</keyword>
<keyword evidence="2" id="KW-0732">Signal</keyword>
<evidence type="ECO:0000313" key="4">
    <source>
        <dbReference type="EMBL" id="CBY89748.1"/>
    </source>
</evidence>
<feature type="signal peptide" evidence="2">
    <location>
        <begin position="1"/>
        <end position="20"/>
    </location>
</feature>
<gene>
    <name evidence="4" type="primary">SSU</name>
</gene>
<dbReference type="EMBL" id="FR773979">
    <property type="protein sequence ID" value="CBY89748.1"/>
    <property type="molecule type" value="Genomic_DNA"/>
</dbReference>
<organism evidence="4">
    <name type="scientific">Pycnoporellus fulgens</name>
    <dbReference type="NCBI Taxonomy" id="202718"/>
    <lineage>
        <taxon>Eukaryota</taxon>
        <taxon>Fungi</taxon>
        <taxon>Dikarya</taxon>
        <taxon>Basidiomycota</taxon>
        <taxon>Agaricomycotina</taxon>
        <taxon>Agaricomycetes</taxon>
        <taxon>Polyporales</taxon>
        <taxon>Polyporales incertae sedis</taxon>
        <taxon>Pycnoporellus</taxon>
    </lineage>
</organism>
<name>H1ZWQ7_9APHY</name>
<dbReference type="InterPro" id="IPR051289">
    <property type="entry name" value="LAGLIDADG_Endonuclease"/>
</dbReference>
<reference evidence="4" key="1">
    <citation type="submission" date="2011-01" db="EMBL/GenBank/DDBJ databases">
        <title>Recurrent insertion of 5'-terminal nucleotides and loss of the branchpoint motif in lineages of group II introns inserted in mitochondrial preribosomal RNAs.</title>
        <authorList>
            <person name="Li C.-.F."/>
            <person name="Costa M."/>
            <person name="Bassi G."/>
            <person name="Michel F."/>
        </authorList>
    </citation>
    <scope>NUCLEOTIDE SEQUENCE</scope>
</reference>
<keyword evidence="4" id="KW-0496">Mitochondrion</keyword>
<geneLocation type="mitochondrion" evidence="4"/>
<dbReference type="PANTHER" id="PTHR36181:SF2">
    <property type="entry name" value="INTRON-ENCODED ENDONUCLEASE AI3-RELATED"/>
    <property type="match status" value="1"/>
</dbReference>
<protein>
    <submittedName>
        <fullName evidence="4">Putative LAGLIDADG homing endonuclease</fullName>
    </submittedName>
</protein>
<evidence type="ECO:0000256" key="2">
    <source>
        <dbReference type="SAM" id="SignalP"/>
    </source>
</evidence>
<keyword evidence="4" id="KW-0540">Nuclease</keyword>
<dbReference type="GO" id="GO:0004519">
    <property type="term" value="F:endonuclease activity"/>
    <property type="evidence" value="ECO:0007669"/>
    <property type="project" value="UniProtKB-KW"/>
</dbReference>
<dbReference type="AlphaFoldDB" id="H1ZWQ7"/>
<feature type="chain" id="PRO_5003559263" evidence="2">
    <location>
        <begin position="21"/>
        <end position="265"/>
    </location>
</feature>
<dbReference type="Gene3D" id="3.10.28.10">
    <property type="entry name" value="Homing endonucleases"/>
    <property type="match status" value="2"/>
</dbReference>
<feature type="domain" description="Homing endonuclease LAGLIDADG" evidence="3">
    <location>
        <begin position="167"/>
        <end position="262"/>
    </location>
</feature>
<dbReference type="InterPro" id="IPR004860">
    <property type="entry name" value="LAGLIDADG_dom"/>
</dbReference>
<dbReference type="PANTHER" id="PTHR36181">
    <property type="entry name" value="INTRON-ENCODED ENDONUCLEASE AI3-RELATED"/>
    <property type="match status" value="1"/>
</dbReference>
<dbReference type="InterPro" id="IPR027434">
    <property type="entry name" value="Homing_endonucl"/>
</dbReference>